<dbReference type="OrthoDB" id="9794041at2"/>
<dbReference type="PANTHER" id="PTHR28055">
    <property type="entry name" value="ALTERED INHERITANCE OF MITOCHONDRIA PROTEIN 41, MITOCHONDRIAL"/>
    <property type="match status" value="1"/>
</dbReference>
<dbReference type="PANTHER" id="PTHR28055:SF1">
    <property type="entry name" value="ALTERED INHERITANCE OF MITOCHONDRIA PROTEIN 41, MITOCHONDRIAL"/>
    <property type="match status" value="1"/>
</dbReference>
<dbReference type="InterPro" id="IPR042184">
    <property type="entry name" value="YqeY/Aim41_N"/>
</dbReference>
<reference evidence="1" key="1">
    <citation type="journal article" date="2014" name="Genome Announc.">
        <title>Draft Genome Sequence of Lactobacillus oryzae Strain SG293T.</title>
        <authorList>
            <person name="Tanizawa Y."/>
            <person name="Fujisawa T."/>
            <person name="Mochizuki T."/>
            <person name="Kaminuma E."/>
            <person name="Nakamura Y."/>
            <person name="Tohno M."/>
        </authorList>
    </citation>
    <scope>NUCLEOTIDE SEQUENCE [LARGE SCALE GENOMIC DNA]</scope>
    <source>
        <strain evidence="1">SG293</strain>
    </source>
</reference>
<dbReference type="SUPFAM" id="SSF89095">
    <property type="entry name" value="GatB/YqeY motif"/>
    <property type="match status" value="1"/>
</dbReference>
<dbReference type="RefSeq" id="WP_034526747.1">
    <property type="nucleotide sequence ID" value="NZ_BBAZ01000001.1"/>
</dbReference>
<accession>A0A081BHC6</accession>
<dbReference type="GO" id="GO:0016884">
    <property type="term" value="F:carbon-nitrogen ligase activity, with glutamine as amido-N-donor"/>
    <property type="evidence" value="ECO:0007669"/>
    <property type="project" value="InterPro"/>
</dbReference>
<comment type="caution">
    <text evidence="1">The sequence shown here is derived from an EMBL/GenBank/DDBJ whole genome shotgun (WGS) entry which is preliminary data.</text>
</comment>
<dbReference type="Pfam" id="PF09424">
    <property type="entry name" value="YqeY"/>
    <property type="match status" value="1"/>
</dbReference>
<keyword evidence="2" id="KW-1185">Reference proteome</keyword>
<dbReference type="Gene3D" id="1.10.10.410">
    <property type="match status" value="1"/>
</dbReference>
<dbReference type="eggNOG" id="COG1610">
    <property type="taxonomic scope" value="Bacteria"/>
</dbReference>
<sequence length="147" mass="16239">MALQDQLTADLKTAMKAKDKISLNVIRSIKTSLTNERVKLEHDLTEDDEIAVLSRELKQRKESLAEFDKAGREDLVEPLKEEIKIVEKYAPAQMSQEEVEAIVKQAIADTNAAGMGDFGKVMGKVMAAVKGRANGNVVNQTVKDLLK</sequence>
<evidence type="ECO:0000313" key="2">
    <source>
        <dbReference type="Proteomes" id="UP000028700"/>
    </source>
</evidence>
<evidence type="ECO:0000313" key="1">
    <source>
        <dbReference type="EMBL" id="GAK47444.1"/>
    </source>
</evidence>
<name>A0A081BHC6_9LACO</name>
<dbReference type="STRING" id="1291743.LOSG293_060480"/>
<dbReference type="InterPro" id="IPR023168">
    <property type="entry name" value="GatB_Yqey_C_2"/>
</dbReference>
<dbReference type="Proteomes" id="UP000028700">
    <property type="component" value="Unassembled WGS sequence"/>
</dbReference>
<protein>
    <submittedName>
        <fullName evidence="1">GatB/YqeY domain-containing protein</fullName>
    </submittedName>
</protein>
<organism evidence="1 2">
    <name type="scientific">Secundilactobacillus oryzae JCM 18671</name>
    <dbReference type="NCBI Taxonomy" id="1291743"/>
    <lineage>
        <taxon>Bacteria</taxon>
        <taxon>Bacillati</taxon>
        <taxon>Bacillota</taxon>
        <taxon>Bacilli</taxon>
        <taxon>Lactobacillales</taxon>
        <taxon>Lactobacillaceae</taxon>
        <taxon>Secundilactobacillus</taxon>
    </lineage>
</organism>
<proteinExistence type="predicted"/>
<dbReference type="InterPro" id="IPR003789">
    <property type="entry name" value="Asn/Gln_tRNA_amidoTrase-B-like"/>
</dbReference>
<dbReference type="Gene3D" id="1.10.1510.10">
    <property type="entry name" value="Uncharacterised protein YqeY/AIM41 PF09424, N-terminal domain"/>
    <property type="match status" value="1"/>
</dbReference>
<dbReference type="InterPro" id="IPR019004">
    <property type="entry name" value="YqeY/Aim41"/>
</dbReference>
<gene>
    <name evidence="1" type="ORF">LOSG293_060480</name>
</gene>
<dbReference type="AlphaFoldDB" id="A0A081BHC6"/>
<dbReference type="EMBL" id="BBJM01000006">
    <property type="protein sequence ID" value="GAK47444.1"/>
    <property type="molecule type" value="Genomic_DNA"/>
</dbReference>